<organism evidence="3 4">
    <name type="scientific">Actinomadura bangladeshensis</name>
    <dbReference type="NCBI Taxonomy" id="453573"/>
    <lineage>
        <taxon>Bacteria</taxon>
        <taxon>Bacillati</taxon>
        <taxon>Actinomycetota</taxon>
        <taxon>Actinomycetes</taxon>
        <taxon>Streptosporangiales</taxon>
        <taxon>Thermomonosporaceae</taxon>
        <taxon>Actinomadura</taxon>
    </lineage>
</organism>
<name>A0A4R4MUG7_9ACTN</name>
<dbReference type="AlphaFoldDB" id="A0A4R4MUG7"/>
<gene>
    <name evidence="3" type="ORF">E1284_40990</name>
</gene>
<sequence>MPSLPPQPVRRAAIPIALAALLVPLGAPGALAAAPSGVELADVVESLTENGGLYISPGVQDLSDGQLDKLRGPLETARLPVYIAIFPAGTLPDRATAYNRLIVDIYQAVKRKGTYAVVVGGKLRAYSWSVAPGTTAKAWANAKKNGGGSLINELSLFARNAGAAPPGKPGPGPQVGEESP</sequence>
<protein>
    <recommendedName>
        <fullName evidence="5">TPM domain-containing protein</fullName>
    </recommendedName>
</protein>
<dbReference type="OrthoDB" id="3473486at2"/>
<evidence type="ECO:0000256" key="1">
    <source>
        <dbReference type="SAM" id="MobiDB-lite"/>
    </source>
</evidence>
<feature type="chain" id="PRO_5020627124" description="TPM domain-containing protein" evidence="2">
    <location>
        <begin position="33"/>
        <end position="180"/>
    </location>
</feature>
<proteinExistence type="predicted"/>
<feature type="signal peptide" evidence="2">
    <location>
        <begin position="1"/>
        <end position="32"/>
    </location>
</feature>
<dbReference type="RefSeq" id="WP_131945482.1">
    <property type="nucleotide sequence ID" value="NZ_SMJW01000586.1"/>
</dbReference>
<comment type="caution">
    <text evidence="3">The sequence shown here is derived from an EMBL/GenBank/DDBJ whole genome shotgun (WGS) entry which is preliminary data.</text>
</comment>
<feature type="non-terminal residue" evidence="3">
    <location>
        <position position="180"/>
    </location>
</feature>
<dbReference type="Proteomes" id="UP000295431">
    <property type="component" value="Unassembled WGS sequence"/>
</dbReference>
<evidence type="ECO:0000313" key="4">
    <source>
        <dbReference type="Proteomes" id="UP000295431"/>
    </source>
</evidence>
<accession>A0A4R4MUG7</accession>
<evidence type="ECO:0008006" key="5">
    <source>
        <dbReference type="Google" id="ProtNLM"/>
    </source>
</evidence>
<reference evidence="3 4" key="1">
    <citation type="submission" date="2019-03" db="EMBL/GenBank/DDBJ databases">
        <title>Draft genome sequences of novel Actinobacteria.</title>
        <authorList>
            <person name="Sahin N."/>
            <person name="Ay H."/>
            <person name="Saygin H."/>
        </authorList>
    </citation>
    <scope>NUCLEOTIDE SEQUENCE [LARGE SCALE GENOMIC DNA]</scope>
    <source>
        <strain evidence="3 4">DSM 45347</strain>
    </source>
</reference>
<keyword evidence="4" id="KW-1185">Reference proteome</keyword>
<dbReference type="EMBL" id="SMJW01000586">
    <property type="protein sequence ID" value="TDB99804.1"/>
    <property type="molecule type" value="Genomic_DNA"/>
</dbReference>
<keyword evidence="2" id="KW-0732">Signal</keyword>
<evidence type="ECO:0000256" key="2">
    <source>
        <dbReference type="SAM" id="SignalP"/>
    </source>
</evidence>
<feature type="region of interest" description="Disordered" evidence="1">
    <location>
        <begin position="160"/>
        <end position="180"/>
    </location>
</feature>
<evidence type="ECO:0000313" key="3">
    <source>
        <dbReference type="EMBL" id="TDB99804.1"/>
    </source>
</evidence>